<gene>
    <name evidence="4" type="ORF">BFF78_31250</name>
</gene>
<evidence type="ECO:0000313" key="4">
    <source>
        <dbReference type="EMBL" id="AOR34937.1"/>
    </source>
</evidence>
<feature type="compositionally biased region" description="Basic and acidic residues" evidence="2">
    <location>
        <begin position="217"/>
        <end position="230"/>
    </location>
</feature>
<dbReference type="SUPFAM" id="SSF55174">
    <property type="entry name" value="Alpha-L RNA-binding motif"/>
    <property type="match status" value="1"/>
</dbReference>
<dbReference type="Pfam" id="PF01479">
    <property type="entry name" value="S4"/>
    <property type="match status" value="1"/>
</dbReference>
<feature type="region of interest" description="Disordered" evidence="2">
    <location>
        <begin position="137"/>
        <end position="278"/>
    </location>
</feature>
<feature type="domain" description="RNA-binding S4" evidence="3">
    <location>
        <begin position="62"/>
        <end position="125"/>
    </location>
</feature>
<keyword evidence="1" id="KW-0694">RNA-binding</keyword>
<protein>
    <submittedName>
        <fullName evidence="4">Heat-shock protein</fullName>
    </submittedName>
</protein>
<dbReference type="CDD" id="cd00165">
    <property type="entry name" value="S4"/>
    <property type="match status" value="1"/>
</dbReference>
<organism evidence="4 5">
    <name type="scientific">Streptomyces fodineus</name>
    <dbReference type="NCBI Taxonomy" id="1904616"/>
    <lineage>
        <taxon>Bacteria</taxon>
        <taxon>Bacillati</taxon>
        <taxon>Actinomycetota</taxon>
        <taxon>Actinomycetes</taxon>
        <taxon>Kitasatosporales</taxon>
        <taxon>Streptomycetaceae</taxon>
        <taxon>Streptomyces</taxon>
    </lineage>
</organism>
<name>A0A1D7YH49_9ACTN</name>
<dbReference type="InterPro" id="IPR036986">
    <property type="entry name" value="S4_RNA-bd_sf"/>
</dbReference>
<sequence>MASEDADENVNRGTGGPDGTTPAHDAQHTQGSGASVGQPVDPKIAAAVAAAEAAGPAKGETVRIDSWIWAVRLIKTRSLGATACRGGHVHVNGERVKPAYSVRVGDEVRLRHEGRERVVIVKRLIRKRVGAPVAAQCYIDNSPPPPPREAVAPAGLRDRGAGRPTKRDRRELERLRGLGVPGGYGAFGSAAAPAGFAGSGGPGEPGSSGGPAGSGSGDREGSGGRRETGRRSGSGAGGTGRYGRTKSSGAGRHGGTGSGGTGSGGTGSGGTDGRPRGR</sequence>
<dbReference type="PROSITE" id="PS50889">
    <property type="entry name" value="S4"/>
    <property type="match status" value="1"/>
</dbReference>
<reference evidence="5" key="1">
    <citation type="submission" date="2016-09" db="EMBL/GenBank/DDBJ databases">
        <title>Streptomyces puniciscabiei strain:TW1S1 Genome sequencing and assembly.</title>
        <authorList>
            <person name="Kim M.-K."/>
            <person name="Kim S.B."/>
        </authorList>
    </citation>
    <scope>NUCLEOTIDE SEQUENCE [LARGE SCALE GENOMIC DNA]</scope>
    <source>
        <strain evidence="5">TW1S1</strain>
    </source>
</reference>
<dbReference type="Proteomes" id="UP000094960">
    <property type="component" value="Chromosome"/>
</dbReference>
<dbReference type="EMBL" id="CP017248">
    <property type="protein sequence ID" value="AOR34937.1"/>
    <property type="molecule type" value="Genomic_DNA"/>
</dbReference>
<dbReference type="InterPro" id="IPR002942">
    <property type="entry name" value="S4_RNA-bd"/>
</dbReference>
<feature type="compositionally biased region" description="Low complexity" evidence="2">
    <location>
        <begin position="187"/>
        <end position="196"/>
    </location>
</feature>
<dbReference type="SMART" id="SM00363">
    <property type="entry name" value="S4"/>
    <property type="match status" value="1"/>
</dbReference>
<feature type="region of interest" description="Disordered" evidence="2">
    <location>
        <begin position="1"/>
        <end position="40"/>
    </location>
</feature>
<dbReference type="RefSeq" id="WP_069781479.1">
    <property type="nucleotide sequence ID" value="NZ_CP017248.1"/>
</dbReference>
<feature type="compositionally biased region" description="Gly residues" evidence="2">
    <location>
        <begin position="197"/>
        <end position="216"/>
    </location>
</feature>
<evidence type="ECO:0000256" key="1">
    <source>
        <dbReference type="PROSITE-ProRule" id="PRU00182"/>
    </source>
</evidence>
<dbReference type="AlphaFoldDB" id="A0A1D7YH49"/>
<accession>A0A1D7YH49</accession>
<dbReference type="KEGG" id="spun:BFF78_31250"/>
<keyword evidence="5" id="KW-1185">Reference proteome</keyword>
<evidence type="ECO:0000313" key="5">
    <source>
        <dbReference type="Proteomes" id="UP000094960"/>
    </source>
</evidence>
<feature type="compositionally biased region" description="Gly residues" evidence="2">
    <location>
        <begin position="251"/>
        <end position="272"/>
    </location>
</feature>
<feature type="compositionally biased region" description="Gly residues" evidence="2">
    <location>
        <begin position="232"/>
        <end position="241"/>
    </location>
</feature>
<proteinExistence type="predicted"/>
<evidence type="ECO:0000256" key="2">
    <source>
        <dbReference type="SAM" id="MobiDB-lite"/>
    </source>
</evidence>
<evidence type="ECO:0000259" key="3">
    <source>
        <dbReference type="SMART" id="SM00363"/>
    </source>
</evidence>
<dbReference type="GO" id="GO:0003723">
    <property type="term" value="F:RNA binding"/>
    <property type="evidence" value="ECO:0007669"/>
    <property type="project" value="UniProtKB-KW"/>
</dbReference>
<dbReference type="Gene3D" id="3.10.290.10">
    <property type="entry name" value="RNA-binding S4 domain"/>
    <property type="match status" value="1"/>
</dbReference>